<gene>
    <name evidence="1" type="ORF">L798_12267</name>
</gene>
<evidence type="ECO:0000313" key="2">
    <source>
        <dbReference type="Proteomes" id="UP000027135"/>
    </source>
</evidence>
<protein>
    <submittedName>
        <fullName evidence="1">Uncharacterized protein</fullName>
    </submittedName>
</protein>
<accession>A0A067QWH2</accession>
<organism evidence="1 2">
    <name type="scientific">Zootermopsis nevadensis</name>
    <name type="common">Dampwood termite</name>
    <dbReference type="NCBI Taxonomy" id="136037"/>
    <lineage>
        <taxon>Eukaryota</taxon>
        <taxon>Metazoa</taxon>
        <taxon>Ecdysozoa</taxon>
        <taxon>Arthropoda</taxon>
        <taxon>Hexapoda</taxon>
        <taxon>Insecta</taxon>
        <taxon>Pterygota</taxon>
        <taxon>Neoptera</taxon>
        <taxon>Polyneoptera</taxon>
        <taxon>Dictyoptera</taxon>
        <taxon>Blattodea</taxon>
        <taxon>Blattoidea</taxon>
        <taxon>Termitoidae</taxon>
        <taxon>Termopsidae</taxon>
        <taxon>Zootermopsis</taxon>
    </lineage>
</organism>
<dbReference type="AlphaFoldDB" id="A0A067QWH2"/>
<dbReference type="Proteomes" id="UP000027135">
    <property type="component" value="Unassembled WGS sequence"/>
</dbReference>
<name>A0A067QWH2_ZOONE</name>
<proteinExistence type="predicted"/>
<dbReference type="EMBL" id="KK852936">
    <property type="protein sequence ID" value="KDR13578.1"/>
    <property type="molecule type" value="Genomic_DNA"/>
</dbReference>
<dbReference type="InParanoid" id="A0A067QWH2"/>
<evidence type="ECO:0000313" key="1">
    <source>
        <dbReference type="EMBL" id="KDR13578.1"/>
    </source>
</evidence>
<sequence>MRDKYKTNLLSPSEHKLYVTEVRKHRTHWTKRTLTHYNFSVTRMKATLTNWNITQKCFGQMTAYFVANEGHWESCTYGRSKYPRRVSSGRRKGELRHVRSRRTCAGAPSIFYCFH</sequence>
<keyword evidence="2" id="KW-1185">Reference proteome</keyword>
<reference evidence="1 2" key="1">
    <citation type="journal article" date="2014" name="Nat. Commun.">
        <title>Molecular traces of alternative social organization in a termite genome.</title>
        <authorList>
            <person name="Terrapon N."/>
            <person name="Li C."/>
            <person name="Robertson H.M."/>
            <person name="Ji L."/>
            <person name="Meng X."/>
            <person name="Booth W."/>
            <person name="Chen Z."/>
            <person name="Childers C.P."/>
            <person name="Glastad K.M."/>
            <person name="Gokhale K."/>
            <person name="Gowin J."/>
            <person name="Gronenberg W."/>
            <person name="Hermansen R.A."/>
            <person name="Hu H."/>
            <person name="Hunt B.G."/>
            <person name="Huylmans A.K."/>
            <person name="Khalil S.M."/>
            <person name="Mitchell R.D."/>
            <person name="Munoz-Torres M.C."/>
            <person name="Mustard J.A."/>
            <person name="Pan H."/>
            <person name="Reese J.T."/>
            <person name="Scharf M.E."/>
            <person name="Sun F."/>
            <person name="Vogel H."/>
            <person name="Xiao J."/>
            <person name="Yang W."/>
            <person name="Yang Z."/>
            <person name="Yang Z."/>
            <person name="Zhou J."/>
            <person name="Zhu J."/>
            <person name="Brent C.S."/>
            <person name="Elsik C.G."/>
            <person name="Goodisman M.A."/>
            <person name="Liberles D.A."/>
            <person name="Roe R.M."/>
            <person name="Vargo E.L."/>
            <person name="Vilcinskas A."/>
            <person name="Wang J."/>
            <person name="Bornberg-Bauer E."/>
            <person name="Korb J."/>
            <person name="Zhang G."/>
            <person name="Liebig J."/>
        </authorList>
    </citation>
    <scope>NUCLEOTIDE SEQUENCE [LARGE SCALE GENOMIC DNA]</scope>
    <source>
        <tissue evidence="1">Whole organism</tissue>
    </source>
</reference>